<organism evidence="2 3">
    <name type="scientific">Noviherbaspirillum suwonense</name>
    <dbReference type="NCBI Taxonomy" id="1224511"/>
    <lineage>
        <taxon>Bacteria</taxon>
        <taxon>Pseudomonadati</taxon>
        <taxon>Pseudomonadota</taxon>
        <taxon>Betaproteobacteria</taxon>
        <taxon>Burkholderiales</taxon>
        <taxon>Oxalobacteraceae</taxon>
        <taxon>Noviherbaspirillum</taxon>
    </lineage>
</organism>
<keyword evidence="1" id="KW-0732">Signal</keyword>
<keyword evidence="3" id="KW-1185">Reference proteome</keyword>
<dbReference type="RefSeq" id="WP_283445779.1">
    <property type="nucleotide sequence ID" value="NZ_FXUL01000053.1"/>
</dbReference>
<evidence type="ECO:0000256" key="1">
    <source>
        <dbReference type="SAM" id="SignalP"/>
    </source>
</evidence>
<gene>
    <name evidence="2" type="ORF">SAMN06295970_1532</name>
</gene>
<evidence type="ECO:0000313" key="3">
    <source>
        <dbReference type="Proteomes" id="UP001158049"/>
    </source>
</evidence>
<dbReference type="EMBL" id="FXUL01000053">
    <property type="protein sequence ID" value="SMP82114.1"/>
    <property type="molecule type" value="Genomic_DNA"/>
</dbReference>
<comment type="caution">
    <text evidence="2">The sequence shown here is derived from an EMBL/GenBank/DDBJ whole genome shotgun (WGS) entry which is preliminary data.</text>
</comment>
<feature type="chain" id="PRO_5047232443" evidence="1">
    <location>
        <begin position="21"/>
        <end position="402"/>
    </location>
</feature>
<accession>A0ABY1QVM5</accession>
<protein>
    <submittedName>
        <fullName evidence="2">Trypsin-like peptidase domain-containing protein</fullName>
    </submittedName>
</protein>
<dbReference type="Pfam" id="PF13365">
    <property type="entry name" value="Trypsin_2"/>
    <property type="match status" value="1"/>
</dbReference>
<dbReference type="InterPro" id="IPR009003">
    <property type="entry name" value="Peptidase_S1_PA"/>
</dbReference>
<dbReference type="SUPFAM" id="SSF50494">
    <property type="entry name" value="Trypsin-like serine proteases"/>
    <property type="match status" value="1"/>
</dbReference>
<dbReference type="Gene3D" id="2.40.10.120">
    <property type="match status" value="1"/>
</dbReference>
<proteinExistence type="predicted"/>
<reference evidence="2 3" key="1">
    <citation type="submission" date="2017-05" db="EMBL/GenBank/DDBJ databases">
        <authorList>
            <person name="Varghese N."/>
            <person name="Submissions S."/>
        </authorList>
    </citation>
    <scope>NUCLEOTIDE SEQUENCE [LARGE SCALE GENOMIC DNA]</scope>
    <source>
        <strain evidence="2 3">DSM 26001</strain>
    </source>
</reference>
<evidence type="ECO:0000313" key="2">
    <source>
        <dbReference type="EMBL" id="SMP82114.1"/>
    </source>
</evidence>
<feature type="signal peptide" evidence="1">
    <location>
        <begin position="1"/>
        <end position="20"/>
    </location>
</feature>
<name>A0ABY1QVM5_9BURK</name>
<dbReference type="PROSITE" id="PS51257">
    <property type="entry name" value="PROKAR_LIPOPROTEIN"/>
    <property type="match status" value="1"/>
</dbReference>
<dbReference type="Proteomes" id="UP001158049">
    <property type="component" value="Unassembled WGS sequence"/>
</dbReference>
<sequence length="402" mass="42899">MKPRALHCLALYGVWSSVAACPFSADDPLLRLRPLADQTIVRINTNGPPGCTNMGTGFFINAAGEVLTAGHIFPEKCTDENTSINVRLGHDASATDSDPIEAHVVARSSLDVVLLRLEKQPDKKYQFLKVAAVPGNESTFKNRCVLIASHYETQFDTYSTFAEIASVAVIGSNGWALSGEGFNPTRSGSPVILDDGSVTAVFLSRPADPTNRNTIIQSRANILPIARIPTSELHISQIAARNGTLQPFPSQPLDSQSAHASAVNSSFGISITVNGYQTNPALPVYLVAKKDGGLKPVGSLLEAGATALATGSDIVREVVETRQFNASPGFRFDASTLKIITAALNPQKTPLPTSPCDTPEAAGCYILGPNGDILELRFKLYPGIDGRRAWVDGEVHLVQRPI</sequence>